<feature type="compositionally biased region" description="Acidic residues" evidence="1">
    <location>
        <begin position="195"/>
        <end position="208"/>
    </location>
</feature>
<sequence length="350" mass="39057">MTRTQQSSTGQEPARNEWNSLGKPQLFVSLTFGVSWSDRHIPQTHTVSYTSKHLKNARNSGHFPRHEPGSHHSQRRQESSSQRQNRGERPHHREHERPRGRAGNPGPRHAERLSPPRDERSGSRRGNNERGSSAPPAVHDDALWNDEEGGVPSATLFPRPSRTLPHASGDLPSNPAGFRLGEDGLPWSVSAWPYEVDDDGLDDEEGEEREPPFANLPTTLPLSPPRRPRGEEDPQRVKELESLSTAMVTVDNGFENQWWNQGTRESIVVLDPKDEEEEDDDDDGMHPISPADALLLSAAEPPSGVETYSPVSESFRDLVSPLSDFSPGFNVSSSLRRSCSTRSDELWMGR</sequence>
<dbReference type="AlphaFoldDB" id="A0A1S7UP35"/>
<keyword evidence="3" id="KW-1185">Reference proteome</keyword>
<feature type="region of interest" description="Disordered" evidence="1">
    <location>
        <begin position="1"/>
        <end position="23"/>
    </location>
</feature>
<reference evidence="2" key="1">
    <citation type="submission" date="2016-03" db="EMBL/GenBank/DDBJ databases">
        <title>Draft genome sequence of Rosellinia necatrix.</title>
        <authorList>
            <person name="Kanematsu S."/>
        </authorList>
    </citation>
    <scope>NUCLEOTIDE SEQUENCE [LARGE SCALE GENOMIC DNA]</scope>
    <source>
        <strain evidence="2">W97</strain>
    </source>
</reference>
<feature type="compositionally biased region" description="Basic and acidic residues" evidence="1">
    <location>
        <begin position="85"/>
        <end position="99"/>
    </location>
</feature>
<gene>
    <name evidence="2" type="ORF">SAMD00023353_2201550</name>
</gene>
<name>A0A1S7UP35_ROSNE</name>
<evidence type="ECO:0000313" key="2">
    <source>
        <dbReference type="EMBL" id="GAP85214.2"/>
    </source>
</evidence>
<evidence type="ECO:0000256" key="1">
    <source>
        <dbReference type="SAM" id="MobiDB-lite"/>
    </source>
</evidence>
<feature type="region of interest" description="Disordered" evidence="1">
    <location>
        <begin position="265"/>
        <end position="289"/>
    </location>
</feature>
<proteinExistence type="predicted"/>
<feature type="region of interest" description="Disordered" evidence="1">
    <location>
        <begin position="51"/>
        <end position="236"/>
    </location>
</feature>
<dbReference type="EMBL" id="DF977467">
    <property type="protein sequence ID" value="GAP85214.2"/>
    <property type="molecule type" value="Genomic_DNA"/>
</dbReference>
<feature type="compositionally biased region" description="Acidic residues" evidence="1">
    <location>
        <begin position="273"/>
        <end position="283"/>
    </location>
</feature>
<accession>A0A1S7UP35</accession>
<dbReference type="Proteomes" id="UP000054516">
    <property type="component" value="Unassembled WGS sequence"/>
</dbReference>
<dbReference type="OMA" id="IYVHLEM"/>
<feature type="compositionally biased region" description="Polar residues" evidence="1">
    <location>
        <begin position="1"/>
        <end position="11"/>
    </location>
</feature>
<evidence type="ECO:0000313" key="3">
    <source>
        <dbReference type="Proteomes" id="UP000054516"/>
    </source>
</evidence>
<feature type="compositionally biased region" description="Basic and acidic residues" evidence="1">
    <location>
        <begin position="64"/>
        <end position="78"/>
    </location>
</feature>
<protein>
    <submittedName>
        <fullName evidence="2">Uncharacterized protein</fullName>
    </submittedName>
</protein>
<organism evidence="2">
    <name type="scientific">Rosellinia necatrix</name>
    <name type="common">White root-rot fungus</name>
    <dbReference type="NCBI Taxonomy" id="77044"/>
    <lineage>
        <taxon>Eukaryota</taxon>
        <taxon>Fungi</taxon>
        <taxon>Dikarya</taxon>
        <taxon>Ascomycota</taxon>
        <taxon>Pezizomycotina</taxon>
        <taxon>Sordariomycetes</taxon>
        <taxon>Xylariomycetidae</taxon>
        <taxon>Xylariales</taxon>
        <taxon>Xylariaceae</taxon>
        <taxon>Rosellinia</taxon>
    </lineage>
</organism>
<dbReference type="OrthoDB" id="5207413at2759"/>
<feature type="compositionally biased region" description="Basic and acidic residues" evidence="1">
    <location>
        <begin position="108"/>
        <end position="128"/>
    </location>
</feature>